<accession>A0A291RFZ4</accession>
<keyword evidence="2" id="KW-0472">Membrane</keyword>
<name>A0A291RFZ4_9NOCA</name>
<dbReference type="AlphaFoldDB" id="A0A291RFZ4"/>
<protein>
    <recommendedName>
        <fullName evidence="5">DUF4233 domain-containing protein</fullName>
    </recommendedName>
</protein>
<gene>
    <name evidence="3" type="ORF">CRH09_10080</name>
</gene>
<organism evidence="3 4">
    <name type="scientific">Nocardia terpenica</name>
    <dbReference type="NCBI Taxonomy" id="455432"/>
    <lineage>
        <taxon>Bacteria</taxon>
        <taxon>Bacillati</taxon>
        <taxon>Actinomycetota</taxon>
        <taxon>Actinomycetes</taxon>
        <taxon>Mycobacteriales</taxon>
        <taxon>Nocardiaceae</taxon>
        <taxon>Nocardia</taxon>
    </lineage>
</organism>
<evidence type="ECO:0000256" key="1">
    <source>
        <dbReference type="SAM" id="MobiDB-lite"/>
    </source>
</evidence>
<evidence type="ECO:0000313" key="3">
    <source>
        <dbReference type="EMBL" id="ATL66503.1"/>
    </source>
</evidence>
<reference evidence="3 4" key="1">
    <citation type="submission" date="2017-10" db="EMBL/GenBank/DDBJ databases">
        <title>Comparative genomics between pathogenic Norcardia.</title>
        <authorList>
            <person name="Zeng L."/>
        </authorList>
    </citation>
    <scope>NUCLEOTIDE SEQUENCE [LARGE SCALE GENOMIC DNA]</scope>
    <source>
        <strain evidence="3 4">NC_YFY_NT001</strain>
    </source>
</reference>
<evidence type="ECO:0000313" key="4">
    <source>
        <dbReference type="Proteomes" id="UP000221961"/>
    </source>
</evidence>
<evidence type="ECO:0008006" key="5">
    <source>
        <dbReference type="Google" id="ProtNLM"/>
    </source>
</evidence>
<proteinExistence type="predicted"/>
<dbReference type="Proteomes" id="UP000221961">
    <property type="component" value="Chromosome"/>
</dbReference>
<feature type="transmembrane region" description="Helical" evidence="2">
    <location>
        <begin position="97"/>
        <end position="117"/>
    </location>
</feature>
<feature type="compositionally biased region" description="Low complexity" evidence="1">
    <location>
        <begin position="46"/>
        <end position="55"/>
    </location>
</feature>
<feature type="transmembrane region" description="Helical" evidence="2">
    <location>
        <begin position="70"/>
        <end position="90"/>
    </location>
</feature>
<keyword evidence="2" id="KW-1133">Transmembrane helix</keyword>
<dbReference type="Pfam" id="PF14017">
    <property type="entry name" value="DUF4233"/>
    <property type="match status" value="1"/>
</dbReference>
<feature type="region of interest" description="Disordered" evidence="1">
    <location>
        <begin position="1"/>
        <end position="60"/>
    </location>
</feature>
<keyword evidence="2" id="KW-0812">Transmembrane</keyword>
<dbReference type="InterPro" id="IPR025327">
    <property type="entry name" value="DUF4233"/>
</dbReference>
<sequence length="184" mass="18656">MSEQSGDPGQKHAGIDGSPEDAGIDGSAAAGGDSSARAGNVPPPAAGGVSSAPAESVPPPATDPWKGLRGVMAGALVLEAITVLLALPVVGAVGGGLSWWSVAYLVGLAVLMILGAGLQRRSWALPFNLALQVLVLLGVFVHVSIGVIGVVFAAVWAFILVLRSDVKRRMEHGLLPSQRTSRPS</sequence>
<evidence type="ECO:0000256" key="2">
    <source>
        <dbReference type="SAM" id="Phobius"/>
    </source>
</evidence>
<feature type="compositionally biased region" description="Low complexity" evidence="1">
    <location>
        <begin position="24"/>
        <end position="39"/>
    </location>
</feature>
<feature type="transmembrane region" description="Helical" evidence="2">
    <location>
        <begin position="129"/>
        <end position="162"/>
    </location>
</feature>
<dbReference type="EMBL" id="CP023778">
    <property type="protein sequence ID" value="ATL66503.1"/>
    <property type="molecule type" value="Genomic_DNA"/>
</dbReference>
<dbReference type="KEGG" id="ntp:CRH09_10080"/>